<reference evidence="11" key="1">
    <citation type="submission" date="2021-12" db="EMBL/GenBank/DDBJ databases">
        <authorList>
            <person name="Rodrigo-Torres L."/>
            <person name="Arahal R. D."/>
            <person name="Lucena T."/>
        </authorList>
    </citation>
    <scope>NUCLEOTIDE SEQUENCE</scope>
    <source>
        <strain evidence="11">CECT 8267</strain>
    </source>
</reference>
<feature type="transmembrane region" description="Helical" evidence="9">
    <location>
        <begin position="241"/>
        <end position="260"/>
    </location>
</feature>
<gene>
    <name evidence="11" type="primary">magA</name>
    <name evidence="11" type="ORF">SIN8267_00345</name>
</gene>
<evidence type="ECO:0000256" key="2">
    <source>
        <dbReference type="ARBA" id="ARBA00005551"/>
    </source>
</evidence>
<evidence type="ECO:0000256" key="7">
    <source>
        <dbReference type="ARBA" id="ARBA00023065"/>
    </source>
</evidence>
<name>A0ABN8ED20_9GAMM</name>
<feature type="domain" description="Cation/H+ exchanger transmembrane" evidence="10">
    <location>
        <begin position="20"/>
        <end position="369"/>
    </location>
</feature>
<feature type="transmembrane region" description="Helical" evidence="9">
    <location>
        <begin position="6"/>
        <end position="26"/>
    </location>
</feature>
<feature type="transmembrane region" description="Helical" evidence="9">
    <location>
        <begin position="216"/>
        <end position="235"/>
    </location>
</feature>
<feature type="transmembrane region" description="Helical" evidence="9">
    <location>
        <begin position="356"/>
        <end position="378"/>
    </location>
</feature>
<feature type="transmembrane region" description="Helical" evidence="9">
    <location>
        <begin position="33"/>
        <end position="51"/>
    </location>
</feature>
<feature type="transmembrane region" description="Helical" evidence="9">
    <location>
        <begin position="184"/>
        <end position="204"/>
    </location>
</feature>
<feature type="transmembrane region" description="Helical" evidence="9">
    <location>
        <begin position="294"/>
        <end position="313"/>
    </location>
</feature>
<keyword evidence="4" id="KW-0050">Antiport</keyword>
<keyword evidence="8 9" id="KW-0472">Membrane</keyword>
<evidence type="ECO:0000313" key="11">
    <source>
        <dbReference type="EMBL" id="CAH0990253.1"/>
    </source>
</evidence>
<keyword evidence="7" id="KW-0406">Ion transport</keyword>
<evidence type="ECO:0000256" key="3">
    <source>
        <dbReference type="ARBA" id="ARBA00022448"/>
    </source>
</evidence>
<comment type="subcellular location">
    <subcellularLocation>
        <location evidence="1">Membrane</location>
        <topology evidence="1">Multi-pass membrane protein</topology>
    </subcellularLocation>
</comment>
<comment type="caution">
    <text evidence="11">The sequence shown here is derived from an EMBL/GenBank/DDBJ whole genome shotgun (WGS) entry which is preliminary data.</text>
</comment>
<evidence type="ECO:0000256" key="1">
    <source>
        <dbReference type="ARBA" id="ARBA00004141"/>
    </source>
</evidence>
<evidence type="ECO:0000256" key="6">
    <source>
        <dbReference type="ARBA" id="ARBA00022989"/>
    </source>
</evidence>
<keyword evidence="12" id="KW-1185">Reference proteome</keyword>
<accession>A0ABN8ED20</accession>
<evidence type="ECO:0000256" key="5">
    <source>
        <dbReference type="ARBA" id="ARBA00022692"/>
    </source>
</evidence>
<dbReference type="InterPro" id="IPR038770">
    <property type="entry name" value="Na+/solute_symporter_sf"/>
</dbReference>
<keyword evidence="5 9" id="KW-0812">Transmembrane</keyword>
<dbReference type="Pfam" id="PF00999">
    <property type="entry name" value="Na_H_Exchanger"/>
    <property type="match status" value="1"/>
</dbReference>
<protein>
    <submittedName>
        <fullName evidence="11">Iron transporter MagA</fullName>
    </submittedName>
</protein>
<dbReference type="InterPro" id="IPR006153">
    <property type="entry name" value="Cation/H_exchanger_TM"/>
</dbReference>
<feature type="transmembrane region" description="Helical" evidence="9">
    <location>
        <begin position="149"/>
        <end position="172"/>
    </location>
</feature>
<feature type="transmembrane region" description="Helical" evidence="9">
    <location>
        <begin position="87"/>
        <end position="111"/>
    </location>
</feature>
<dbReference type="Gene3D" id="1.20.1530.20">
    <property type="match status" value="1"/>
</dbReference>
<evidence type="ECO:0000256" key="8">
    <source>
        <dbReference type="ARBA" id="ARBA00023136"/>
    </source>
</evidence>
<keyword evidence="6 9" id="KW-1133">Transmembrane helix</keyword>
<dbReference type="EMBL" id="CAKLPX010000001">
    <property type="protein sequence ID" value="CAH0990253.1"/>
    <property type="molecule type" value="Genomic_DNA"/>
</dbReference>
<feature type="transmembrane region" description="Helical" evidence="9">
    <location>
        <begin position="117"/>
        <end position="137"/>
    </location>
</feature>
<keyword evidence="3" id="KW-0813">Transport</keyword>
<feature type="transmembrane region" description="Helical" evidence="9">
    <location>
        <begin position="57"/>
        <end position="75"/>
    </location>
</feature>
<dbReference type="PANTHER" id="PTHR42751">
    <property type="entry name" value="SODIUM/HYDROGEN EXCHANGER FAMILY/TRKA DOMAIN PROTEIN"/>
    <property type="match status" value="1"/>
</dbReference>
<dbReference type="PANTHER" id="PTHR42751:SF3">
    <property type="entry name" value="SODIUM_GLUTAMATE SYMPORTER"/>
    <property type="match status" value="1"/>
</dbReference>
<dbReference type="RefSeq" id="WP_237442939.1">
    <property type="nucleotide sequence ID" value="NZ_CAKLPX010000001.1"/>
</dbReference>
<evidence type="ECO:0000313" key="12">
    <source>
        <dbReference type="Proteomes" id="UP000838100"/>
    </source>
</evidence>
<organism evidence="11 12">
    <name type="scientific">Sinobacterium norvegicum</name>
    <dbReference type="NCBI Taxonomy" id="1641715"/>
    <lineage>
        <taxon>Bacteria</taxon>
        <taxon>Pseudomonadati</taxon>
        <taxon>Pseudomonadota</taxon>
        <taxon>Gammaproteobacteria</taxon>
        <taxon>Cellvibrionales</taxon>
        <taxon>Spongiibacteraceae</taxon>
        <taxon>Sinobacterium</taxon>
    </lineage>
</organism>
<evidence type="ECO:0000259" key="10">
    <source>
        <dbReference type="Pfam" id="PF00999"/>
    </source>
</evidence>
<evidence type="ECO:0000256" key="4">
    <source>
        <dbReference type="ARBA" id="ARBA00022449"/>
    </source>
</evidence>
<evidence type="ECO:0000256" key="9">
    <source>
        <dbReference type="SAM" id="Phobius"/>
    </source>
</evidence>
<proteinExistence type="inferred from homology"/>
<sequence>MDESLFFTHTFFLIFTGSAIVATVALYTRQPLLIAYIVIGAILGPHGYALIADVDTISDISKIGIVFLLFLLGLDMQPQRLMKTLKVGVVSTLISGAVFGAAGFFITYGFGFSVVEASIVGACCIFSSTIIGIKLLPTTVLHHRRTGELIVGILLVQDMVAVLILLAIMTSVNGQFEMTPLLKAFAALPVLIAAIFLMVKCAILPLVQRFDRFHEYIFLLAIGWCMGCAELAHYIGLSAEIGAFVAGITLATSPIAQYIASSLKPLRDFFLILFFFSLGAGIDLIALINLIPAVIALSATMLILKPILFKVLLKQFSDNDSLAWDVGFRLGQISEFSLLIAFLAVEKHLISGDTSLLIQATAIATFVISSYIVILNYPNPIAITDRLRRD</sequence>
<feature type="transmembrane region" description="Helical" evidence="9">
    <location>
        <begin position="269"/>
        <end position="288"/>
    </location>
</feature>
<dbReference type="Proteomes" id="UP000838100">
    <property type="component" value="Unassembled WGS sequence"/>
</dbReference>
<feature type="transmembrane region" description="Helical" evidence="9">
    <location>
        <begin position="333"/>
        <end position="350"/>
    </location>
</feature>
<comment type="similarity">
    <text evidence="2">Belongs to the monovalent cation:proton antiporter 2 (CPA2) transporter (TC 2.A.37) family.</text>
</comment>